<dbReference type="InterPro" id="IPR003137">
    <property type="entry name" value="PA_domain"/>
</dbReference>
<evidence type="ECO:0000313" key="12">
    <source>
        <dbReference type="EMBL" id="KIZ06527.1"/>
    </source>
</evidence>
<feature type="domain" description="Peptidase S8/S53" evidence="8">
    <location>
        <begin position="213"/>
        <end position="685"/>
    </location>
</feature>
<dbReference type="Gene3D" id="3.30.70.80">
    <property type="entry name" value="Peptidase S8 propeptide/proteinase inhibitor I9"/>
    <property type="match status" value="1"/>
</dbReference>
<feature type="signal peptide" evidence="7">
    <location>
        <begin position="1"/>
        <end position="24"/>
    </location>
</feature>
<keyword evidence="4 6" id="KW-0720">Serine protease</keyword>
<dbReference type="Gene3D" id="3.50.30.30">
    <property type="match status" value="1"/>
</dbReference>
<evidence type="ECO:0000256" key="1">
    <source>
        <dbReference type="ARBA" id="ARBA00011073"/>
    </source>
</evidence>
<dbReference type="SUPFAM" id="SSF52025">
    <property type="entry name" value="PA domain"/>
    <property type="match status" value="1"/>
</dbReference>
<dbReference type="InterPro" id="IPR037045">
    <property type="entry name" value="S8pro/Inhibitor_I9_sf"/>
</dbReference>
<dbReference type="PANTHER" id="PTHR10795">
    <property type="entry name" value="PROPROTEIN CONVERTASE SUBTILISIN/KEXIN"/>
    <property type="match status" value="1"/>
</dbReference>
<dbReference type="Pfam" id="PF05922">
    <property type="entry name" value="Inhibitor_I9"/>
    <property type="match status" value="1"/>
</dbReference>
<evidence type="ECO:0000256" key="6">
    <source>
        <dbReference type="PROSITE-ProRule" id="PRU01240"/>
    </source>
</evidence>
<comment type="similarity">
    <text evidence="1 6">Belongs to the peptidase S8 family.</text>
</comment>
<dbReference type="InterPro" id="IPR041469">
    <property type="entry name" value="Subtilisin-like_FN3"/>
</dbReference>
<dbReference type="Gene3D" id="2.60.40.2310">
    <property type="match status" value="1"/>
</dbReference>
<dbReference type="KEGG" id="mng:MNEG_1429"/>
<feature type="active site" description="Charge relay system" evidence="5 6">
    <location>
        <position position="632"/>
    </location>
</feature>
<evidence type="ECO:0000259" key="9">
    <source>
        <dbReference type="Pfam" id="PF02225"/>
    </source>
</evidence>
<dbReference type="InterPro" id="IPR045051">
    <property type="entry name" value="SBT"/>
</dbReference>
<evidence type="ECO:0000259" key="10">
    <source>
        <dbReference type="Pfam" id="PF05922"/>
    </source>
</evidence>
<dbReference type="InterPro" id="IPR015500">
    <property type="entry name" value="Peptidase_S8_subtilisin-rel"/>
</dbReference>
<dbReference type="OrthoDB" id="548993at2759"/>
<evidence type="ECO:0000259" key="8">
    <source>
        <dbReference type="Pfam" id="PF00082"/>
    </source>
</evidence>
<dbReference type="Pfam" id="PF02225">
    <property type="entry name" value="PA"/>
    <property type="match status" value="1"/>
</dbReference>
<evidence type="ECO:0000256" key="5">
    <source>
        <dbReference type="PIRSR" id="PIRSR615500-1"/>
    </source>
</evidence>
<dbReference type="CDD" id="cd02120">
    <property type="entry name" value="PA_subtilisin_like"/>
    <property type="match status" value="1"/>
</dbReference>
<dbReference type="AlphaFoldDB" id="A0A0D2N211"/>
<keyword evidence="3 6" id="KW-0378">Hydrolase</keyword>
<evidence type="ECO:0000256" key="7">
    <source>
        <dbReference type="SAM" id="SignalP"/>
    </source>
</evidence>
<evidence type="ECO:0000256" key="3">
    <source>
        <dbReference type="ARBA" id="ARBA00022801"/>
    </source>
</evidence>
<dbReference type="PRINTS" id="PR00723">
    <property type="entry name" value="SUBTILISIN"/>
</dbReference>
<feature type="domain" description="Subtilisin-like protease fibronectin type-III" evidence="11">
    <location>
        <begin position="748"/>
        <end position="872"/>
    </location>
</feature>
<dbReference type="GeneID" id="25731837"/>
<dbReference type="InterPro" id="IPR036852">
    <property type="entry name" value="Peptidase_S8/S53_dom_sf"/>
</dbReference>
<sequence length="875" mass="89472">MARSRAAAAAAAAALLLLLASAAAQMGDDVMPRPPNGPPVAASGLGPQASSYIVVMNDNPPVVAADDSVATAYKLARPRRAAAAGVSATAEVPSDVRAAAAAEVDAYEAHLRALQSDALSSVAPASASVPAAAAASEGPRLVQHYTYALNGFHAAGLSEDQAAALRARPGVQSVTRAGWRYPDTFTTPSFLGLNGTGELWEHEFGSPQAAARQILIGIVDTGITPTAQSFAPDSTRSPDQFPTVGSGTGACGIQGTCTAGKLLGCRFFEQGIDAARVAEYPDFERIQEDISTCIDHEGHGTHTASTAGGDYNALPSGNGLYNLQSGMSGMAPGAAVVSYKVLWQYKDPKLGGKKATGYDTDIIAALEQAVKDGVDVINYSVGSSAADHGAVDPLWEAFKGVAAAGVFVSASAGNSGPGPSSMGSNGEPWVTTIAAGTHPRKMFAEMTLSNANAKSSSTARVTPASNLVALPPTPLYLGTSDAARLCAPGSLDPAEVKGKVVICVRGTYFMYQKGDEVTRAGGVGIIIANAPDGAKDLARFSAEVPGILLDADAGAQLISAYKSSPQSLLASFSAQTVDPKTAEAPVVAGFSSRGPVITDGAVMLKPDIMAPGVEIFAAVPGKRGGTYMQGTSMSAPHVAGIAALIMARRPSWSPAAVKSAIMTTASQTTNRGNPIKGTPFDFGAGQVEPTKALNPGLVYDAGLVDFNRYTCATLDVKAWPKDRDFTTPSYCASACKGGKCAWPQAARDFNSPSFALPGLAAGQTVTARRVVTFVGTIPEGAATLGFTPVIDLPAGFKAKIIPDRKSAGGSLQRQRRGAAASAGSIAFTAAQEVGGFTLSITVPKSAPAGWSFGSLTWQADGGRYTVRSPIAIERV</sequence>
<gene>
    <name evidence="12" type="ORF">MNEG_1429</name>
</gene>
<dbReference type="Gene3D" id="3.40.50.200">
    <property type="entry name" value="Peptidase S8/S53 domain"/>
    <property type="match status" value="1"/>
</dbReference>
<dbReference type="EMBL" id="KK100361">
    <property type="protein sequence ID" value="KIZ06527.1"/>
    <property type="molecule type" value="Genomic_DNA"/>
</dbReference>
<reference evidence="12 13" key="1">
    <citation type="journal article" date="2013" name="BMC Genomics">
        <title>Reconstruction of the lipid metabolism for the microalga Monoraphidium neglectum from its genome sequence reveals characteristics suitable for biofuel production.</title>
        <authorList>
            <person name="Bogen C."/>
            <person name="Al-Dilaimi A."/>
            <person name="Albersmeier A."/>
            <person name="Wichmann J."/>
            <person name="Grundmann M."/>
            <person name="Rupp O."/>
            <person name="Lauersen K.J."/>
            <person name="Blifernez-Klassen O."/>
            <person name="Kalinowski J."/>
            <person name="Goesmann A."/>
            <person name="Mussgnug J.H."/>
            <person name="Kruse O."/>
        </authorList>
    </citation>
    <scope>NUCLEOTIDE SEQUENCE [LARGE SCALE GENOMIC DNA]</scope>
    <source>
        <strain evidence="12 13">SAG 48.87</strain>
    </source>
</reference>
<feature type="domain" description="Inhibitor I9" evidence="10">
    <location>
        <begin position="51"/>
        <end position="176"/>
    </location>
</feature>
<evidence type="ECO:0000256" key="4">
    <source>
        <dbReference type="ARBA" id="ARBA00022825"/>
    </source>
</evidence>
<dbReference type="PROSITE" id="PS51892">
    <property type="entry name" value="SUBTILASE"/>
    <property type="match status" value="1"/>
</dbReference>
<organism evidence="12 13">
    <name type="scientific">Monoraphidium neglectum</name>
    <dbReference type="NCBI Taxonomy" id="145388"/>
    <lineage>
        <taxon>Eukaryota</taxon>
        <taxon>Viridiplantae</taxon>
        <taxon>Chlorophyta</taxon>
        <taxon>core chlorophytes</taxon>
        <taxon>Chlorophyceae</taxon>
        <taxon>CS clade</taxon>
        <taxon>Sphaeropleales</taxon>
        <taxon>Selenastraceae</taxon>
        <taxon>Monoraphidium</taxon>
    </lineage>
</organism>
<protein>
    <submittedName>
        <fullName evidence="12">Subtilisin-like protease</fullName>
        <ecNumber evidence="12">3.4.21.-</ecNumber>
    </submittedName>
</protein>
<keyword evidence="7" id="KW-0732">Signal</keyword>
<evidence type="ECO:0000313" key="13">
    <source>
        <dbReference type="Proteomes" id="UP000054498"/>
    </source>
</evidence>
<dbReference type="SUPFAM" id="SSF52743">
    <property type="entry name" value="Subtilisin-like"/>
    <property type="match status" value="1"/>
</dbReference>
<dbReference type="GO" id="GO:0004252">
    <property type="term" value="F:serine-type endopeptidase activity"/>
    <property type="evidence" value="ECO:0007669"/>
    <property type="project" value="UniProtKB-UniRule"/>
</dbReference>
<dbReference type="PROSITE" id="PS00138">
    <property type="entry name" value="SUBTILASE_SER"/>
    <property type="match status" value="1"/>
</dbReference>
<dbReference type="EC" id="3.4.21.-" evidence="12"/>
<feature type="active site" description="Charge relay system" evidence="5 6">
    <location>
        <position position="220"/>
    </location>
</feature>
<dbReference type="InterPro" id="IPR046450">
    <property type="entry name" value="PA_dom_sf"/>
</dbReference>
<feature type="domain" description="PA" evidence="9">
    <location>
        <begin position="485"/>
        <end position="557"/>
    </location>
</feature>
<feature type="active site" description="Charge relay system" evidence="5 6">
    <location>
        <position position="299"/>
    </location>
</feature>
<dbReference type="InterPro" id="IPR000209">
    <property type="entry name" value="Peptidase_S8/S53_dom"/>
</dbReference>
<dbReference type="RefSeq" id="XP_013905546.1">
    <property type="nucleotide sequence ID" value="XM_014050092.1"/>
</dbReference>
<evidence type="ECO:0000256" key="2">
    <source>
        <dbReference type="ARBA" id="ARBA00022670"/>
    </source>
</evidence>
<dbReference type="InterPro" id="IPR010259">
    <property type="entry name" value="S8pro/Inhibitor_I9"/>
</dbReference>
<dbReference type="Pfam" id="PF17766">
    <property type="entry name" value="fn3_6"/>
    <property type="match status" value="1"/>
</dbReference>
<dbReference type="Proteomes" id="UP000054498">
    <property type="component" value="Unassembled WGS sequence"/>
</dbReference>
<proteinExistence type="inferred from homology"/>
<accession>A0A0D2N211</accession>
<keyword evidence="13" id="KW-1185">Reference proteome</keyword>
<dbReference type="GO" id="GO:0006508">
    <property type="term" value="P:proteolysis"/>
    <property type="evidence" value="ECO:0007669"/>
    <property type="project" value="UniProtKB-KW"/>
</dbReference>
<keyword evidence="2 6" id="KW-0645">Protease</keyword>
<feature type="chain" id="PRO_5002247752" evidence="7">
    <location>
        <begin position="25"/>
        <end position="875"/>
    </location>
</feature>
<dbReference type="InterPro" id="IPR023828">
    <property type="entry name" value="Peptidase_S8_Ser-AS"/>
</dbReference>
<dbReference type="Pfam" id="PF00082">
    <property type="entry name" value="Peptidase_S8"/>
    <property type="match status" value="1"/>
</dbReference>
<evidence type="ECO:0000259" key="11">
    <source>
        <dbReference type="Pfam" id="PF17766"/>
    </source>
</evidence>
<name>A0A0D2N211_9CHLO</name>